<dbReference type="PANTHER" id="PTHR30055:SF234">
    <property type="entry name" value="HTH-TYPE TRANSCRIPTIONAL REGULATOR BETI"/>
    <property type="match status" value="1"/>
</dbReference>
<proteinExistence type="predicted"/>
<evidence type="ECO:0000256" key="3">
    <source>
        <dbReference type="ARBA" id="ARBA00023163"/>
    </source>
</evidence>
<dbReference type="SUPFAM" id="SSF46689">
    <property type="entry name" value="Homeodomain-like"/>
    <property type="match status" value="1"/>
</dbReference>
<gene>
    <name evidence="7" type="ORF">EV378_4879</name>
</gene>
<keyword evidence="8" id="KW-1185">Reference proteome</keyword>
<dbReference type="RefSeq" id="WP_132429726.1">
    <property type="nucleotide sequence ID" value="NZ_SMFZ01000002.1"/>
</dbReference>
<organism evidence="7 8">
    <name type="scientific">Pseudonocardia endophytica</name>
    <dbReference type="NCBI Taxonomy" id="401976"/>
    <lineage>
        <taxon>Bacteria</taxon>
        <taxon>Bacillati</taxon>
        <taxon>Actinomycetota</taxon>
        <taxon>Actinomycetes</taxon>
        <taxon>Pseudonocardiales</taxon>
        <taxon>Pseudonocardiaceae</taxon>
        <taxon>Pseudonocardia</taxon>
    </lineage>
</organism>
<feature type="region of interest" description="Disordered" evidence="5">
    <location>
        <begin position="1"/>
        <end position="21"/>
    </location>
</feature>
<reference evidence="7 8" key="1">
    <citation type="submission" date="2019-03" db="EMBL/GenBank/DDBJ databases">
        <title>Sequencing the genomes of 1000 actinobacteria strains.</title>
        <authorList>
            <person name="Klenk H.-P."/>
        </authorList>
    </citation>
    <scope>NUCLEOTIDE SEQUENCE [LARGE SCALE GENOMIC DNA]</scope>
    <source>
        <strain evidence="7 8">DSM 44969</strain>
    </source>
</reference>
<keyword evidence="2 4" id="KW-0238">DNA-binding</keyword>
<dbReference type="Gene3D" id="1.10.10.60">
    <property type="entry name" value="Homeodomain-like"/>
    <property type="match status" value="1"/>
</dbReference>
<evidence type="ECO:0000256" key="5">
    <source>
        <dbReference type="SAM" id="MobiDB-lite"/>
    </source>
</evidence>
<dbReference type="EMBL" id="SMFZ01000002">
    <property type="protein sequence ID" value="TCK20913.1"/>
    <property type="molecule type" value="Genomic_DNA"/>
</dbReference>
<evidence type="ECO:0000256" key="2">
    <source>
        <dbReference type="ARBA" id="ARBA00023125"/>
    </source>
</evidence>
<evidence type="ECO:0000313" key="8">
    <source>
        <dbReference type="Proteomes" id="UP000295560"/>
    </source>
</evidence>
<evidence type="ECO:0000256" key="1">
    <source>
        <dbReference type="ARBA" id="ARBA00023015"/>
    </source>
</evidence>
<dbReference type="GO" id="GO:0000976">
    <property type="term" value="F:transcription cis-regulatory region binding"/>
    <property type="evidence" value="ECO:0007669"/>
    <property type="project" value="TreeGrafter"/>
</dbReference>
<feature type="domain" description="HTH tetR-type" evidence="6">
    <location>
        <begin position="21"/>
        <end position="81"/>
    </location>
</feature>
<dbReference type="PRINTS" id="PR00455">
    <property type="entry name" value="HTHTETR"/>
</dbReference>
<comment type="caution">
    <text evidence="7">The sequence shown here is derived from an EMBL/GenBank/DDBJ whole genome shotgun (WGS) entry which is preliminary data.</text>
</comment>
<dbReference type="Pfam" id="PF00440">
    <property type="entry name" value="TetR_N"/>
    <property type="match status" value="1"/>
</dbReference>
<dbReference type="Gene3D" id="1.10.357.10">
    <property type="entry name" value="Tetracycline Repressor, domain 2"/>
    <property type="match status" value="1"/>
</dbReference>
<dbReference type="Pfam" id="PF17932">
    <property type="entry name" value="TetR_C_24"/>
    <property type="match status" value="1"/>
</dbReference>
<feature type="DNA-binding region" description="H-T-H motif" evidence="4">
    <location>
        <begin position="44"/>
        <end position="63"/>
    </location>
</feature>
<name>A0A4R1HJ46_PSEEN</name>
<dbReference type="InterPro" id="IPR041490">
    <property type="entry name" value="KstR2_TetR_C"/>
</dbReference>
<sequence>MDSEIDRRRRRAKNQGRSSYNRRRDEILRAAASVFRDKGFSRTNFSEVAAELGMDRASLYYYVGGKDELFSDVVLDALTENVRAATAVQESSASPPEKVRTLLRDLFRSYVEFYPFQVVYLQENLEHIAEDDAQWLDEIRALENVHFEYVESIVQEGVDDGSIREVGPPWLMTRALLGMVASTARWYEPGETAPDPERLGDTFSSILLVGIASDLDPDATPPR</sequence>
<dbReference type="InterPro" id="IPR001647">
    <property type="entry name" value="HTH_TetR"/>
</dbReference>
<dbReference type="PANTHER" id="PTHR30055">
    <property type="entry name" value="HTH-TYPE TRANSCRIPTIONAL REGULATOR RUTR"/>
    <property type="match status" value="1"/>
</dbReference>
<dbReference type="InterPro" id="IPR009057">
    <property type="entry name" value="Homeodomain-like_sf"/>
</dbReference>
<dbReference type="Proteomes" id="UP000295560">
    <property type="component" value="Unassembled WGS sequence"/>
</dbReference>
<evidence type="ECO:0000313" key="7">
    <source>
        <dbReference type="EMBL" id="TCK20913.1"/>
    </source>
</evidence>
<dbReference type="SUPFAM" id="SSF48498">
    <property type="entry name" value="Tetracyclin repressor-like, C-terminal domain"/>
    <property type="match status" value="1"/>
</dbReference>
<evidence type="ECO:0000256" key="4">
    <source>
        <dbReference type="PROSITE-ProRule" id="PRU00335"/>
    </source>
</evidence>
<keyword evidence="3" id="KW-0804">Transcription</keyword>
<dbReference type="AlphaFoldDB" id="A0A4R1HJ46"/>
<dbReference type="InterPro" id="IPR050109">
    <property type="entry name" value="HTH-type_TetR-like_transc_reg"/>
</dbReference>
<dbReference type="PROSITE" id="PS50977">
    <property type="entry name" value="HTH_TETR_2"/>
    <property type="match status" value="1"/>
</dbReference>
<evidence type="ECO:0000259" key="6">
    <source>
        <dbReference type="PROSITE" id="PS50977"/>
    </source>
</evidence>
<dbReference type="OrthoDB" id="3190535at2"/>
<dbReference type="InterPro" id="IPR036271">
    <property type="entry name" value="Tet_transcr_reg_TetR-rel_C_sf"/>
</dbReference>
<keyword evidence="1" id="KW-0805">Transcription regulation</keyword>
<protein>
    <submittedName>
        <fullName evidence="7">TetR family transcriptional regulator</fullName>
    </submittedName>
</protein>
<accession>A0A4R1HJ46</accession>
<dbReference type="GO" id="GO:0003700">
    <property type="term" value="F:DNA-binding transcription factor activity"/>
    <property type="evidence" value="ECO:0007669"/>
    <property type="project" value="TreeGrafter"/>
</dbReference>